<gene>
    <name evidence="1" type="ORF">HMPREF9431_01420</name>
</gene>
<reference evidence="1 2" key="1">
    <citation type="submission" date="2011-07" db="EMBL/GenBank/DDBJ databases">
        <title>The Genome Sequence of Prevotella oulorum F0390.</title>
        <authorList>
            <consortium name="The Broad Institute Genome Sequencing Platform"/>
            <consortium name="The Broad Institute Genome Sequencing Center for Infectious Disease"/>
            <person name="Earl A."/>
            <person name="Ward D."/>
            <person name="Feldgarden M."/>
            <person name="Gevers D."/>
            <person name="Izard J."/>
            <person name="Ganesan A."/>
            <person name="Baranova O.V."/>
            <person name="Blanton J.M."/>
            <person name="Tanner A.C."/>
            <person name="Dewhirst F.E."/>
            <person name="Young S.K."/>
            <person name="Zeng Q."/>
            <person name="Gargeya S."/>
            <person name="Fitzgerald M."/>
            <person name="Haas B."/>
            <person name="Abouelleil A."/>
            <person name="Alvarado L."/>
            <person name="Arachchi H.M."/>
            <person name="Berlin A."/>
            <person name="Brown A."/>
            <person name="Chapman S.B."/>
            <person name="Chen Z."/>
            <person name="Dunbar C."/>
            <person name="Freedman E."/>
            <person name="Gearin G."/>
            <person name="Gellesch M."/>
            <person name="Goldberg J."/>
            <person name="Griggs A."/>
            <person name="Gujja S."/>
            <person name="Heiman D."/>
            <person name="Howarth C."/>
            <person name="Larson L."/>
            <person name="Lui A."/>
            <person name="MacDonald P.J.P."/>
            <person name="Mehta T."/>
            <person name="Montmayeur A."/>
            <person name="Murphy C."/>
            <person name="Neiman D."/>
            <person name="Pearson M."/>
            <person name="Priest M."/>
            <person name="Roberts A."/>
            <person name="Saif S."/>
            <person name="Shea T."/>
            <person name="Shenoy N."/>
            <person name="Sisk P."/>
            <person name="Stolte C."/>
            <person name="Sykes S."/>
            <person name="Wortman J."/>
            <person name="Nusbaum C."/>
            <person name="Birren B."/>
        </authorList>
    </citation>
    <scope>NUCLEOTIDE SEQUENCE [LARGE SCALE GENOMIC DNA]</scope>
    <source>
        <strain evidence="1 2">F0390</strain>
    </source>
</reference>
<organism evidence="1 2">
    <name type="scientific">Segatella oulorum F0390</name>
    <dbReference type="NCBI Taxonomy" id="702438"/>
    <lineage>
        <taxon>Bacteria</taxon>
        <taxon>Pseudomonadati</taxon>
        <taxon>Bacteroidota</taxon>
        <taxon>Bacteroidia</taxon>
        <taxon>Bacteroidales</taxon>
        <taxon>Prevotellaceae</taxon>
        <taxon>Segatella</taxon>
    </lineage>
</organism>
<evidence type="ECO:0000313" key="2">
    <source>
        <dbReference type="Proteomes" id="UP000005141"/>
    </source>
</evidence>
<proteinExistence type="predicted"/>
<sequence length="41" mass="4819">MEDMGNYGYTLFRTIPGNLYAIVQQSLSNYLTIYTLWCNHL</sequence>
<dbReference type="Proteomes" id="UP000005141">
    <property type="component" value="Unassembled WGS sequence"/>
</dbReference>
<comment type="caution">
    <text evidence="1">The sequence shown here is derived from an EMBL/GenBank/DDBJ whole genome shotgun (WGS) entry which is preliminary data.</text>
</comment>
<dbReference type="HOGENOM" id="CLU_3274667_0_0_10"/>
<dbReference type="AlphaFoldDB" id="G1WC69"/>
<keyword evidence="2" id="KW-1185">Reference proteome</keyword>
<dbReference type="EMBL" id="ADGI01000048">
    <property type="protein sequence ID" value="EGV31085.1"/>
    <property type="molecule type" value="Genomic_DNA"/>
</dbReference>
<name>G1WC69_9BACT</name>
<protein>
    <submittedName>
        <fullName evidence="1">Uncharacterized protein</fullName>
    </submittedName>
</protein>
<accession>G1WC69</accession>
<evidence type="ECO:0000313" key="1">
    <source>
        <dbReference type="EMBL" id="EGV31085.1"/>
    </source>
</evidence>